<evidence type="ECO:0000256" key="4">
    <source>
        <dbReference type="PROSITE-ProRule" id="PRU00433"/>
    </source>
</evidence>
<evidence type="ECO:0000256" key="1">
    <source>
        <dbReference type="ARBA" id="ARBA00022617"/>
    </source>
</evidence>
<name>A0A5C5WX44_9BACT</name>
<dbReference type="Pfam" id="PF00034">
    <property type="entry name" value="Cytochrom_C"/>
    <property type="match status" value="1"/>
</dbReference>
<dbReference type="PANTHER" id="PTHR33546">
    <property type="entry name" value="LARGE, MULTIFUNCTIONAL SECRETED PROTEIN-RELATED"/>
    <property type="match status" value="1"/>
</dbReference>
<reference evidence="6 7" key="1">
    <citation type="submission" date="2019-02" db="EMBL/GenBank/DDBJ databases">
        <title>Deep-cultivation of Planctomycetes and their phenomic and genomic characterization uncovers novel biology.</title>
        <authorList>
            <person name="Wiegand S."/>
            <person name="Jogler M."/>
            <person name="Boedeker C."/>
            <person name="Pinto D."/>
            <person name="Vollmers J."/>
            <person name="Rivas-Marin E."/>
            <person name="Kohn T."/>
            <person name="Peeters S.H."/>
            <person name="Heuer A."/>
            <person name="Rast P."/>
            <person name="Oberbeckmann S."/>
            <person name="Bunk B."/>
            <person name="Jeske O."/>
            <person name="Meyerdierks A."/>
            <person name="Storesund J.E."/>
            <person name="Kallscheuer N."/>
            <person name="Luecker S."/>
            <person name="Lage O.M."/>
            <person name="Pohl T."/>
            <person name="Merkel B.J."/>
            <person name="Hornburger P."/>
            <person name="Mueller R.-W."/>
            <person name="Bruemmer F."/>
            <person name="Labrenz M."/>
            <person name="Spormann A.M."/>
            <person name="Op Den Camp H."/>
            <person name="Overmann J."/>
            <person name="Amann R."/>
            <person name="Jetten M.S.M."/>
            <person name="Mascher T."/>
            <person name="Medema M.H."/>
            <person name="Devos D.P."/>
            <person name="Kaster A.-K."/>
            <person name="Ovreas L."/>
            <person name="Rohde M."/>
            <person name="Galperin M.Y."/>
            <person name="Jogler C."/>
        </authorList>
    </citation>
    <scope>NUCLEOTIDE SEQUENCE [LARGE SCALE GENOMIC DNA]</scope>
    <source>
        <strain evidence="6 7">Pla22</strain>
    </source>
</reference>
<gene>
    <name evidence="6" type="ORF">Pla22_28330</name>
</gene>
<dbReference type="OrthoDB" id="232040at2"/>
<keyword evidence="2 4" id="KW-0479">Metal-binding</keyword>
<dbReference type="GO" id="GO:0046872">
    <property type="term" value="F:metal ion binding"/>
    <property type="evidence" value="ECO:0007669"/>
    <property type="project" value="UniProtKB-KW"/>
</dbReference>
<keyword evidence="3 4" id="KW-0408">Iron</keyword>
<dbReference type="GO" id="GO:0009055">
    <property type="term" value="F:electron transfer activity"/>
    <property type="evidence" value="ECO:0007669"/>
    <property type="project" value="InterPro"/>
</dbReference>
<proteinExistence type="predicted"/>
<dbReference type="Gene3D" id="1.25.10.10">
    <property type="entry name" value="Leucine-rich Repeat Variant"/>
    <property type="match status" value="2"/>
</dbReference>
<evidence type="ECO:0000313" key="6">
    <source>
        <dbReference type="EMBL" id="TWT55178.1"/>
    </source>
</evidence>
<dbReference type="Pfam" id="PF23500">
    <property type="entry name" value="DUF7133"/>
    <property type="match status" value="1"/>
</dbReference>
<dbReference type="InterPro" id="IPR036909">
    <property type="entry name" value="Cyt_c-like_dom_sf"/>
</dbReference>
<dbReference type="InterPro" id="IPR011042">
    <property type="entry name" value="6-blade_b-propeller_TolB-like"/>
</dbReference>
<dbReference type="InterPro" id="IPR011989">
    <property type="entry name" value="ARM-like"/>
</dbReference>
<dbReference type="Proteomes" id="UP000316598">
    <property type="component" value="Unassembled WGS sequence"/>
</dbReference>
<keyword evidence="7" id="KW-1185">Reference proteome</keyword>
<keyword evidence="1 4" id="KW-0349">Heme</keyword>
<dbReference type="GO" id="GO:0020037">
    <property type="term" value="F:heme binding"/>
    <property type="evidence" value="ECO:0007669"/>
    <property type="project" value="InterPro"/>
</dbReference>
<dbReference type="EMBL" id="SJPI01000001">
    <property type="protein sequence ID" value="TWT55178.1"/>
    <property type="molecule type" value="Genomic_DNA"/>
</dbReference>
<organism evidence="6 7">
    <name type="scientific">Rubripirellula amarantea</name>
    <dbReference type="NCBI Taxonomy" id="2527999"/>
    <lineage>
        <taxon>Bacteria</taxon>
        <taxon>Pseudomonadati</taxon>
        <taxon>Planctomycetota</taxon>
        <taxon>Planctomycetia</taxon>
        <taxon>Pirellulales</taxon>
        <taxon>Pirellulaceae</taxon>
        <taxon>Rubripirellula</taxon>
    </lineage>
</organism>
<evidence type="ECO:0000256" key="3">
    <source>
        <dbReference type="ARBA" id="ARBA00023004"/>
    </source>
</evidence>
<dbReference type="SUPFAM" id="SSF48371">
    <property type="entry name" value="ARM repeat"/>
    <property type="match status" value="1"/>
</dbReference>
<evidence type="ECO:0000313" key="7">
    <source>
        <dbReference type="Proteomes" id="UP000316598"/>
    </source>
</evidence>
<dbReference type="AlphaFoldDB" id="A0A5C5WX44"/>
<dbReference type="PROSITE" id="PS51007">
    <property type="entry name" value="CYTC"/>
    <property type="match status" value="1"/>
</dbReference>
<evidence type="ECO:0000259" key="5">
    <source>
        <dbReference type="PROSITE" id="PS51007"/>
    </source>
</evidence>
<dbReference type="NCBIfam" id="TIGR02603">
    <property type="entry name" value="CxxCH_TIGR02603"/>
    <property type="match status" value="1"/>
</dbReference>
<comment type="caution">
    <text evidence="6">The sequence shown here is derived from an EMBL/GenBank/DDBJ whole genome shotgun (WGS) entry which is preliminary data.</text>
</comment>
<sequence>MRRPSRPKLTHLSLLSRTPIHGTSKRGTPMQRTQNRLTVNRIVLCCLLAVVSSSWVAAEAAESTTGTAATGSAAADHAIVQAMLRIPGAKLDHYPQRKEAVLRHVQRLSESDPASYLRIAGQLGVPTDATALTRIIKDPNAGQASIEAAKMLAQSGGMEPIADLISNNEGEARISLIETIGHVGNKEVAEVLMPYMMDQSQPTSVRSAAASAIGKHWHGQQLLLGLARENKVPEGVKFEVSNALLGSWTPEVVDAAKKIESLKPAVTSADQVIPSIRELSQINGDPDSGKAVFNKEGTCIKCHKVAGEGKEVGPDLSEIGSKLSKEDMFVSILNPSAGISHNYETYACLTVDGKLITGLLVGETEEEITIKTADAVLTKIPADDVEDLRKQEVSLMPADLQKAMSVQQLVDLVDYLRLLKKPEEAAFNAVVSAGGPPSREANDAIAGFEIAEGLKVQLAAAEPMMLSPTSIDVDHLGRVWVCEVVNYRHFRNPNNEVRESGDRILVMEDTDQDGAMDKTTVFYQGTDVDSPHGICVLGDRVILSAGENVMVFRDTNGDLKADEKTLMFTGISGEQHDHGIHSFMPGPDGKLYFNFGNEGKQLKDAFGKPIVDKAGNVVNDTRQPYQHGMVFRCDLDGSNVETLGWNFRNNWEVAVDSFGAMWQSDNDDDGNRGTRINFVMEFGNYGYRNEKSGNYWQAERIGMREDIGERHWHLNDPGVVPNLLQTGAGSPTGIIVYEGNLLPEKYQNQIIHTDPGPNVVRAYPVQDSGAGYTATIENMVRGVQDPWFRPVDVCTAPDGSVIVADWYDPGVGGHRMGDTKQGRLFRITVPGHESYVTSKPDFTSLEGASKALASPNNETRFLAGQAIKTMWSKNAPNIDDYLDADKVTDARLRARWMWLLAKTASTEKAAIMKALTDSETNIRLAAIRAARQSAQVDDLAVAEMMMDDSSPQVHRELAVLLRGHNSEKAVELWTALALKYDGKDRWYLEALGLSAEGKWDACLDHWLEAVGDDWNSPARRDIVWRARSNKAAELMGQLILQSETSKDQERYFRALEFFDDDVRKNAMSQILAGA</sequence>
<feature type="domain" description="Cytochrome c" evidence="5">
    <location>
        <begin position="284"/>
        <end position="420"/>
    </location>
</feature>
<dbReference type="InterPro" id="IPR013427">
    <property type="entry name" value="Haem-bd_dom_put"/>
</dbReference>
<evidence type="ECO:0000256" key="2">
    <source>
        <dbReference type="ARBA" id="ARBA00022723"/>
    </source>
</evidence>
<dbReference type="InterPro" id="IPR055557">
    <property type="entry name" value="DUF7133"/>
</dbReference>
<protein>
    <recommendedName>
        <fullName evidence="5">Cytochrome c domain-containing protein</fullName>
    </recommendedName>
</protein>
<dbReference type="Gene3D" id="2.120.10.30">
    <property type="entry name" value="TolB, C-terminal domain"/>
    <property type="match status" value="1"/>
</dbReference>
<dbReference type="InterPro" id="IPR016024">
    <property type="entry name" value="ARM-type_fold"/>
</dbReference>
<dbReference type="NCBIfam" id="TIGR02604">
    <property type="entry name" value="Piru_Ver_Nterm"/>
    <property type="match status" value="1"/>
</dbReference>
<dbReference type="PANTHER" id="PTHR33546:SF1">
    <property type="entry name" value="LARGE, MULTIFUNCTIONAL SECRETED PROTEIN"/>
    <property type="match status" value="1"/>
</dbReference>
<dbReference type="SUPFAM" id="SSF46626">
    <property type="entry name" value="Cytochrome c"/>
    <property type="match status" value="1"/>
</dbReference>
<dbReference type="InterPro" id="IPR009056">
    <property type="entry name" value="Cyt_c-like_dom"/>
</dbReference>
<dbReference type="InterPro" id="IPR011041">
    <property type="entry name" value="Quinoprot_gluc/sorb_DH_b-prop"/>
</dbReference>
<dbReference type="InterPro" id="IPR013428">
    <property type="entry name" value="Membrane-bound_put_N"/>
</dbReference>
<accession>A0A5C5WX44</accession>
<dbReference type="SUPFAM" id="SSF50952">
    <property type="entry name" value="Soluble quinoprotein glucose dehydrogenase"/>
    <property type="match status" value="1"/>
</dbReference>
<dbReference type="Gene3D" id="1.10.760.10">
    <property type="entry name" value="Cytochrome c-like domain"/>
    <property type="match status" value="1"/>
</dbReference>